<dbReference type="PANTHER" id="PTHR44379:SF5">
    <property type="entry name" value="OXIDOREDUCTASE WITH IRON-SULFUR SUBUNIT"/>
    <property type="match status" value="1"/>
</dbReference>
<keyword evidence="5" id="KW-0411">Iron-sulfur</keyword>
<keyword evidence="9" id="KW-1185">Reference proteome</keyword>
<dbReference type="PROSITE" id="PS00197">
    <property type="entry name" value="2FE2S_FER_1"/>
    <property type="match status" value="1"/>
</dbReference>
<evidence type="ECO:0000256" key="1">
    <source>
        <dbReference type="ARBA" id="ARBA00022714"/>
    </source>
</evidence>
<dbReference type="SUPFAM" id="SSF47741">
    <property type="entry name" value="CO dehydrogenase ISP C-domain like"/>
    <property type="match status" value="1"/>
</dbReference>
<dbReference type="Pfam" id="PF01799">
    <property type="entry name" value="Fer2_2"/>
    <property type="match status" value="1"/>
</dbReference>
<dbReference type="OrthoDB" id="9796880at2"/>
<dbReference type="FunFam" id="1.10.150.120:FF:000003">
    <property type="entry name" value="Carbon monoxide dehydrogenase, small subunit"/>
    <property type="match status" value="1"/>
</dbReference>
<dbReference type="GO" id="GO:0016491">
    <property type="term" value="F:oxidoreductase activity"/>
    <property type="evidence" value="ECO:0007669"/>
    <property type="project" value="UniProtKB-KW"/>
</dbReference>
<evidence type="ECO:0000313" key="9">
    <source>
        <dbReference type="Proteomes" id="UP000199337"/>
    </source>
</evidence>
<organism evidence="8 9">
    <name type="scientific">Desulfotruncus arcticus DSM 17038</name>
    <dbReference type="NCBI Taxonomy" id="1121424"/>
    <lineage>
        <taxon>Bacteria</taxon>
        <taxon>Bacillati</taxon>
        <taxon>Bacillota</taxon>
        <taxon>Clostridia</taxon>
        <taxon>Eubacteriales</taxon>
        <taxon>Desulfallaceae</taxon>
        <taxon>Desulfotruncus</taxon>
    </lineage>
</organism>
<keyword evidence="4" id="KW-0408">Iron</keyword>
<feature type="domain" description="2Fe-2S ferredoxin-type" evidence="7">
    <location>
        <begin position="2"/>
        <end position="78"/>
    </location>
</feature>
<evidence type="ECO:0000256" key="6">
    <source>
        <dbReference type="ARBA" id="ARBA00060707"/>
    </source>
</evidence>
<dbReference type="STRING" id="341036.SAMN05660649_01763"/>
<dbReference type="InterPro" id="IPR012675">
    <property type="entry name" value="Beta-grasp_dom_sf"/>
</dbReference>
<name>A0A1I2S5I5_9FIRM</name>
<keyword evidence="2" id="KW-0479">Metal-binding</keyword>
<dbReference type="AlphaFoldDB" id="A0A1I2S5I5"/>
<dbReference type="InterPro" id="IPR036884">
    <property type="entry name" value="2Fe-2S-bd_dom_sf"/>
</dbReference>
<dbReference type="Gene3D" id="1.10.150.120">
    <property type="entry name" value="[2Fe-2S]-binding domain"/>
    <property type="match status" value="1"/>
</dbReference>
<dbReference type="Gene3D" id="3.10.20.30">
    <property type="match status" value="1"/>
</dbReference>
<dbReference type="InterPro" id="IPR001041">
    <property type="entry name" value="2Fe-2S_ferredoxin-type"/>
</dbReference>
<gene>
    <name evidence="8" type="ORF">SAMN05660649_01763</name>
</gene>
<dbReference type="InterPro" id="IPR002888">
    <property type="entry name" value="2Fe-2S-bd"/>
</dbReference>
<dbReference type="PANTHER" id="PTHR44379">
    <property type="entry name" value="OXIDOREDUCTASE WITH IRON-SULFUR SUBUNIT"/>
    <property type="match status" value="1"/>
</dbReference>
<dbReference type="CDD" id="cd00207">
    <property type="entry name" value="fer2"/>
    <property type="match status" value="1"/>
</dbReference>
<evidence type="ECO:0000256" key="4">
    <source>
        <dbReference type="ARBA" id="ARBA00023004"/>
    </source>
</evidence>
<dbReference type="FunFam" id="3.10.20.30:FF:000020">
    <property type="entry name" value="Xanthine dehydrogenase iron-sulfur subunit"/>
    <property type="match status" value="1"/>
</dbReference>
<accession>A0A1I2S5I5</accession>
<evidence type="ECO:0000259" key="7">
    <source>
        <dbReference type="PROSITE" id="PS51085"/>
    </source>
</evidence>
<dbReference type="Proteomes" id="UP000199337">
    <property type="component" value="Unassembled WGS sequence"/>
</dbReference>
<dbReference type="RefSeq" id="WP_092470738.1">
    <property type="nucleotide sequence ID" value="NZ_FOOX01000005.1"/>
</dbReference>
<dbReference type="GO" id="GO:0051537">
    <property type="term" value="F:2 iron, 2 sulfur cluster binding"/>
    <property type="evidence" value="ECO:0007669"/>
    <property type="project" value="UniProtKB-KW"/>
</dbReference>
<protein>
    <submittedName>
        <fullName evidence="8">Purine hydroxylase delta subunit apoprotein</fullName>
    </submittedName>
</protein>
<sequence>MQRISFTINGIAQEVEVSPTMRLLDVIRDVLGLTGTKEGCSEGECGACTVLVDGKPVNSCLVLAGQVQGKTITTIEGLSKGQEPHPLQKAFIEAGAIQCGYCTPGMVLSAKALLDSNPNPSAKEIRRGMSGNLCRCTGYKKIIEAVQLACSGGDKS</sequence>
<dbReference type="InterPro" id="IPR006058">
    <property type="entry name" value="2Fe2S_fd_BS"/>
</dbReference>
<dbReference type="InterPro" id="IPR051452">
    <property type="entry name" value="Diverse_Oxidoreductases"/>
</dbReference>
<evidence type="ECO:0000313" key="8">
    <source>
        <dbReference type="EMBL" id="SFG47593.1"/>
    </source>
</evidence>
<dbReference type="InterPro" id="IPR036010">
    <property type="entry name" value="2Fe-2S_ferredoxin-like_sf"/>
</dbReference>
<evidence type="ECO:0000256" key="5">
    <source>
        <dbReference type="ARBA" id="ARBA00023014"/>
    </source>
</evidence>
<dbReference type="GO" id="GO:0046872">
    <property type="term" value="F:metal ion binding"/>
    <property type="evidence" value="ECO:0007669"/>
    <property type="project" value="UniProtKB-KW"/>
</dbReference>
<keyword evidence="3" id="KW-0560">Oxidoreductase</keyword>
<dbReference type="EMBL" id="FOOX01000005">
    <property type="protein sequence ID" value="SFG47593.1"/>
    <property type="molecule type" value="Genomic_DNA"/>
</dbReference>
<reference evidence="9" key="1">
    <citation type="submission" date="2016-10" db="EMBL/GenBank/DDBJ databases">
        <authorList>
            <person name="Varghese N."/>
            <person name="Submissions S."/>
        </authorList>
    </citation>
    <scope>NUCLEOTIDE SEQUENCE [LARGE SCALE GENOMIC DNA]</scope>
    <source>
        <strain evidence="9">DSM 17038</strain>
    </source>
</reference>
<dbReference type="Pfam" id="PF00111">
    <property type="entry name" value="Fer2"/>
    <property type="match status" value="1"/>
</dbReference>
<keyword evidence="1" id="KW-0001">2Fe-2S</keyword>
<proteinExistence type="predicted"/>
<evidence type="ECO:0000256" key="2">
    <source>
        <dbReference type="ARBA" id="ARBA00022723"/>
    </source>
</evidence>
<evidence type="ECO:0000256" key="3">
    <source>
        <dbReference type="ARBA" id="ARBA00023002"/>
    </source>
</evidence>
<comment type="pathway">
    <text evidence="6">Alkaloid degradation; nicotine degradation.</text>
</comment>
<dbReference type="SUPFAM" id="SSF54292">
    <property type="entry name" value="2Fe-2S ferredoxin-like"/>
    <property type="match status" value="1"/>
</dbReference>
<dbReference type="PROSITE" id="PS51085">
    <property type="entry name" value="2FE2S_FER_2"/>
    <property type="match status" value="1"/>
</dbReference>